<sequence length="261" mass="29407">MDASGSSPALAVMPGATKNLICSPDQLSVEQKKELRAYIRRIKKYTDPNVEVTKEEIKTFLSMVFHHWTTADAIPDPPSKHILHKFEYQAVEIGLLTEDAPIPRELLKPGKTHLAASYQTPPERRAGAPVYMLAVVTYPNLSQVFTLVDSRARYFPQSRIKFQYHEGMCADVASFSAMEQSDEFCFYQAHGYNVGVALFHARTRIVGWAAGSPLRNRSRELQMAYPFMAFALFRNNVLPTSRRDPAGRLLSLPRPGLFDLS</sequence>
<dbReference type="OMA" id="KFEYQAV"/>
<dbReference type="eggNOG" id="ENOG502RQUA">
    <property type="taxonomic scope" value="Eukaryota"/>
</dbReference>
<comment type="caution">
    <text evidence="1">The sequence shown here is derived from an EMBL/GenBank/DDBJ whole genome shotgun (WGS) entry which is preliminary data.</text>
</comment>
<dbReference type="GeneID" id="9520786"/>
<dbReference type="RefSeq" id="XP_003015063.1">
    <property type="nucleotide sequence ID" value="XM_003015017.1"/>
</dbReference>
<proteinExistence type="predicted"/>
<organism evidence="1 2">
    <name type="scientific">Arthroderma benhamiae (strain ATCC MYA-4681 / CBS 112371)</name>
    <name type="common">Trichophyton mentagrophytes</name>
    <dbReference type="NCBI Taxonomy" id="663331"/>
    <lineage>
        <taxon>Eukaryota</taxon>
        <taxon>Fungi</taxon>
        <taxon>Dikarya</taxon>
        <taxon>Ascomycota</taxon>
        <taxon>Pezizomycotina</taxon>
        <taxon>Eurotiomycetes</taxon>
        <taxon>Eurotiomycetidae</taxon>
        <taxon>Onygenales</taxon>
        <taxon>Arthrodermataceae</taxon>
        <taxon>Trichophyton</taxon>
    </lineage>
</organism>
<name>D4AQZ4_ARTBC</name>
<dbReference type="KEGG" id="abe:ARB_06823"/>
<accession>D4AQZ4</accession>
<gene>
    <name evidence="1" type="ORF">ARB_06823</name>
</gene>
<dbReference type="AlphaFoldDB" id="D4AQZ4"/>
<dbReference type="HOGENOM" id="CLU_093895_0_0_1"/>
<keyword evidence="2" id="KW-1185">Reference proteome</keyword>
<evidence type="ECO:0000313" key="1">
    <source>
        <dbReference type="EMBL" id="EFE34423.1"/>
    </source>
</evidence>
<reference evidence="2" key="1">
    <citation type="journal article" date="2011" name="Genome Biol.">
        <title>Comparative and functional genomics provide insights into the pathogenicity of dermatophytic fungi.</title>
        <authorList>
            <person name="Burmester A."/>
            <person name="Shelest E."/>
            <person name="Gloeckner G."/>
            <person name="Heddergott C."/>
            <person name="Schindler S."/>
            <person name="Staib P."/>
            <person name="Heidel A."/>
            <person name="Felder M."/>
            <person name="Petzold A."/>
            <person name="Szafranski K."/>
            <person name="Feuermann M."/>
            <person name="Pedruzzi I."/>
            <person name="Priebe S."/>
            <person name="Groth M."/>
            <person name="Winkler R."/>
            <person name="Li W."/>
            <person name="Kniemeyer O."/>
            <person name="Schroeckh V."/>
            <person name="Hertweck C."/>
            <person name="Hube B."/>
            <person name="White T.C."/>
            <person name="Platzer M."/>
            <person name="Guthke R."/>
            <person name="Heitman J."/>
            <person name="Woestemeyer J."/>
            <person name="Zipfel P.F."/>
            <person name="Monod M."/>
            <person name="Brakhage A.A."/>
        </authorList>
    </citation>
    <scope>NUCLEOTIDE SEQUENCE [LARGE SCALE GENOMIC DNA]</scope>
    <source>
        <strain evidence="2">ATCC MYA-4681 / CBS 112371</strain>
    </source>
</reference>
<evidence type="ECO:0000313" key="2">
    <source>
        <dbReference type="Proteomes" id="UP000008866"/>
    </source>
</evidence>
<dbReference type="Proteomes" id="UP000008866">
    <property type="component" value="Unassembled WGS sequence"/>
</dbReference>
<protein>
    <submittedName>
        <fullName evidence="1">Uncharacterized protein</fullName>
    </submittedName>
</protein>
<dbReference type="EMBL" id="ABSU01000006">
    <property type="protein sequence ID" value="EFE34423.1"/>
    <property type="molecule type" value="Genomic_DNA"/>
</dbReference>